<dbReference type="EMBL" id="CP011043">
    <property type="protein sequence ID" value="AJW77838.1"/>
    <property type="molecule type" value="Genomic_DNA"/>
</dbReference>
<dbReference type="Proteomes" id="UP000032604">
    <property type="component" value="Chromosome"/>
</dbReference>
<dbReference type="AlphaFoldDB" id="A0A0D5CDZ6"/>
<dbReference type="PATRIC" id="fig|33014.5.peg.119"/>
<evidence type="ECO:0000313" key="2">
    <source>
        <dbReference type="EMBL" id="AJW77838.1"/>
    </source>
</evidence>
<dbReference type="PROSITE" id="PS51318">
    <property type="entry name" value="TAT"/>
    <property type="match status" value="1"/>
</dbReference>
<dbReference type="InterPro" id="IPR006311">
    <property type="entry name" value="TAT_signal"/>
</dbReference>
<proteinExistence type="predicted"/>
<evidence type="ECO:0000313" key="3">
    <source>
        <dbReference type="Proteomes" id="UP000032604"/>
    </source>
</evidence>
<organism evidence="2 3">
    <name type="scientific">Clavibacter michiganensis subsp. insidiosus</name>
    <dbReference type="NCBI Taxonomy" id="33014"/>
    <lineage>
        <taxon>Bacteria</taxon>
        <taxon>Bacillati</taxon>
        <taxon>Actinomycetota</taxon>
        <taxon>Actinomycetes</taxon>
        <taxon>Micrococcales</taxon>
        <taxon>Microbacteriaceae</taxon>
        <taxon>Clavibacter</taxon>
    </lineage>
</organism>
<protein>
    <submittedName>
        <fullName evidence="2">Uncharacterized protein</fullName>
    </submittedName>
</protein>
<sequence length="76" mass="7602">MSTRRGILRGLIGAAALTATGQIGSFAASASPVSATPIRESDHPRYLQPLAATATAGADDLAVLHRAATAAAMQEG</sequence>
<dbReference type="KEGG" id="cmh:VO01_00535"/>
<evidence type="ECO:0000256" key="1">
    <source>
        <dbReference type="SAM" id="SignalP"/>
    </source>
</evidence>
<accession>A0A0D5CDZ6</accession>
<name>A0A0D5CDZ6_9MICO</name>
<feature type="chain" id="PRO_5038894022" evidence="1">
    <location>
        <begin position="31"/>
        <end position="76"/>
    </location>
</feature>
<keyword evidence="1" id="KW-0732">Signal</keyword>
<gene>
    <name evidence="2" type="ORF">VO01_00535</name>
</gene>
<reference evidence="2 3" key="1">
    <citation type="journal article" date="2015" name="Genome Announc.">
        <title>Complete Genome Sequence of Clavibacter michiganensis subsp. insidiosus R1-1 Using PacBio Single-Molecule Real-Time Technology.</title>
        <authorList>
            <person name="Lu Y."/>
            <person name="Samac D.A."/>
            <person name="Glazebrook J."/>
            <person name="Ishimaru C.A."/>
        </authorList>
    </citation>
    <scope>NUCLEOTIDE SEQUENCE [LARGE SCALE GENOMIC DNA]</scope>
    <source>
        <strain evidence="2 3">R1-1</strain>
    </source>
</reference>
<feature type="signal peptide" evidence="1">
    <location>
        <begin position="1"/>
        <end position="30"/>
    </location>
</feature>
<dbReference type="HOGENOM" id="CLU_2647987_0_0_11"/>